<sequence>MPDSSTPHYATPIKATRRRAARIAPAALLLVSLTLLLTGCLRTDISLSISEDDRVSGRIVVAQLADDEESLGPQLRVQDSLRTRVRVQPWAEDGYVGSDMVFNGLSFADLRQLALSTSDVPGNFDVRLVRSGSTVSLTGRADLRNAPEGSDARVSVTFPSNIAATNGEKTSGRTVTWNLAPGELTTLRAEATYTDPNTRSFAGWAGFMISLAVAAAVVVGALAWFNRDRSPKPSELMH</sequence>
<reference evidence="3" key="1">
    <citation type="journal article" date="2014" name="Int. J. Syst. Evol. Microbiol.">
        <title>Complete genome sequence of Corynebacterium casei LMG S-19264T (=DSM 44701T), isolated from a smear-ripened cheese.</title>
        <authorList>
            <consortium name="US DOE Joint Genome Institute (JGI-PGF)"/>
            <person name="Walter F."/>
            <person name="Albersmeier A."/>
            <person name="Kalinowski J."/>
            <person name="Ruckert C."/>
        </authorList>
    </citation>
    <scope>NUCLEOTIDE SEQUENCE</scope>
    <source>
        <strain evidence="3">CGMCC 1.15478</strain>
    </source>
</reference>
<comment type="caution">
    <text evidence="3">The sequence shown here is derived from an EMBL/GenBank/DDBJ whole genome shotgun (WGS) entry which is preliminary data.</text>
</comment>
<feature type="transmembrane region" description="Helical" evidence="1">
    <location>
        <begin position="201"/>
        <end position="225"/>
    </location>
</feature>
<proteinExistence type="predicted"/>
<accession>A0A916UHF4</accession>
<name>A0A916UHF4_9ACTN</name>
<gene>
    <name evidence="3" type="primary">lppM</name>
    <name evidence="3" type="ORF">GCM10011410_24960</name>
</gene>
<keyword evidence="4" id="KW-1185">Reference proteome</keyword>
<keyword evidence="1" id="KW-0812">Transmembrane</keyword>
<dbReference type="InterPro" id="IPR053807">
    <property type="entry name" value="LppM"/>
</dbReference>
<keyword evidence="1" id="KW-1133">Transmembrane helix</keyword>
<dbReference type="Proteomes" id="UP000641514">
    <property type="component" value="Unassembled WGS sequence"/>
</dbReference>
<organism evidence="3 4">
    <name type="scientific">Hoyosella rhizosphaerae</name>
    <dbReference type="NCBI Taxonomy" id="1755582"/>
    <lineage>
        <taxon>Bacteria</taxon>
        <taxon>Bacillati</taxon>
        <taxon>Actinomycetota</taxon>
        <taxon>Actinomycetes</taxon>
        <taxon>Mycobacteriales</taxon>
        <taxon>Hoyosellaceae</taxon>
        <taxon>Hoyosella</taxon>
    </lineage>
</organism>
<evidence type="ECO:0000256" key="1">
    <source>
        <dbReference type="SAM" id="Phobius"/>
    </source>
</evidence>
<keyword evidence="1" id="KW-0472">Membrane</keyword>
<reference evidence="3" key="2">
    <citation type="submission" date="2020-09" db="EMBL/GenBank/DDBJ databases">
        <authorList>
            <person name="Sun Q."/>
            <person name="Zhou Y."/>
        </authorList>
    </citation>
    <scope>NUCLEOTIDE SEQUENCE</scope>
    <source>
        <strain evidence="3">CGMCC 1.15478</strain>
    </source>
</reference>
<dbReference type="Pfam" id="PF21946">
    <property type="entry name" value="LppM"/>
    <property type="match status" value="1"/>
</dbReference>
<dbReference type="AlphaFoldDB" id="A0A916UHF4"/>
<evidence type="ECO:0000259" key="2">
    <source>
        <dbReference type="Pfam" id="PF21946"/>
    </source>
</evidence>
<protein>
    <recommendedName>
        <fullName evidence="2">LppM domain-containing protein</fullName>
    </recommendedName>
</protein>
<feature type="domain" description="LppM" evidence="2">
    <location>
        <begin position="42"/>
        <end position="193"/>
    </location>
</feature>
<evidence type="ECO:0000313" key="3">
    <source>
        <dbReference type="EMBL" id="GGC71057.1"/>
    </source>
</evidence>
<dbReference type="EMBL" id="BMJH01000003">
    <property type="protein sequence ID" value="GGC71057.1"/>
    <property type="molecule type" value="Genomic_DNA"/>
</dbReference>
<dbReference type="RefSeq" id="WP_188675447.1">
    <property type="nucleotide sequence ID" value="NZ_BMJH01000003.1"/>
</dbReference>
<evidence type="ECO:0000313" key="4">
    <source>
        <dbReference type="Proteomes" id="UP000641514"/>
    </source>
</evidence>